<evidence type="ECO:0000256" key="2">
    <source>
        <dbReference type="SAM" id="MobiDB-lite"/>
    </source>
</evidence>
<organism evidence="4 5">
    <name type="scientific">Dothistroma septosporum (strain NZE10 / CBS 128990)</name>
    <name type="common">Red band needle blight fungus</name>
    <name type="synonym">Mycosphaerella pini</name>
    <dbReference type="NCBI Taxonomy" id="675120"/>
    <lineage>
        <taxon>Eukaryota</taxon>
        <taxon>Fungi</taxon>
        <taxon>Dikarya</taxon>
        <taxon>Ascomycota</taxon>
        <taxon>Pezizomycotina</taxon>
        <taxon>Dothideomycetes</taxon>
        <taxon>Dothideomycetidae</taxon>
        <taxon>Mycosphaerellales</taxon>
        <taxon>Mycosphaerellaceae</taxon>
        <taxon>Dothistroma</taxon>
    </lineage>
</organism>
<dbReference type="PANTHER" id="PTHR47784">
    <property type="entry name" value="STEROL UPTAKE CONTROL PROTEIN 2"/>
    <property type="match status" value="1"/>
</dbReference>
<evidence type="ECO:0000259" key="3">
    <source>
        <dbReference type="PROSITE" id="PS50048"/>
    </source>
</evidence>
<dbReference type="SMART" id="SM00066">
    <property type="entry name" value="GAL4"/>
    <property type="match status" value="1"/>
</dbReference>
<evidence type="ECO:0000313" key="5">
    <source>
        <dbReference type="Proteomes" id="UP000016933"/>
    </source>
</evidence>
<dbReference type="Proteomes" id="UP000016933">
    <property type="component" value="Unassembled WGS sequence"/>
</dbReference>
<dbReference type="InterPro" id="IPR001138">
    <property type="entry name" value="Zn2Cys6_DnaBD"/>
</dbReference>
<dbReference type="EMBL" id="KB446539">
    <property type="protein sequence ID" value="EME44673.1"/>
    <property type="molecule type" value="Genomic_DNA"/>
</dbReference>
<protein>
    <recommendedName>
        <fullName evidence="3">Zn(2)-C6 fungal-type domain-containing protein</fullName>
    </recommendedName>
</protein>
<dbReference type="OMA" id="VCFPKQD"/>
<reference evidence="5" key="1">
    <citation type="journal article" date="2012" name="PLoS Genet.">
        <title>The genomes of the fungal plant pathogens Cladosporium fulvum and Dothistroma septosporum reveal adaptation to different hosts and lifestyles but also signatures of common ancestry.</title>
        <authorList>
            <person name="de Wit P.J.G.M."/>
            <person name="van der Burgt A."/>
            <person name="Oekmen B."/>
            <person name="Stergiopoulos I."/>
            <person name="Abd-Elsalam K.A."/>
            <person name="Aerts A.L."/>
            <person name="Bahkali A.H."/>
            <person name="Beenen H.G."/>
            <person name="Chettri P."/>
            <person name="Cox M.P."/>
            <person name="Datema E."/>
            <person name="de Vries R.P."/>
            <person name="Dhillon B."/>
            <person name="Ganley A.R."/>
            <person name="Griffiths S.A."/>
            <person name="Guo Y."/>
            <person name="Hamelin R.C."/>
            <person name="Henrissat B."/>
            <person name="Kabir M.S."/>
            <person name="Jashni M.K."/>
            <person name="Kema G."/>
            <person name="Klaubauf S."/>
            <person name="Lapidus A."/>
            <person name="Levasseur A."/>
            <person name="Lindquist E."/>
            <person name="Mehrabi R."/>
            <person name="Ohm R.A."/>
            <person name="Owen T.J."/>
            <person name="Salamov A."/>
            <person name="Schwelm A."/>
            <person name="Schijlen E."/>
            <person name="Sun H."/>
            <person name="van den Burg H.A."/>
            <person name="van Ham R.C.H.J."/>
            <person name="Zhang S."/>
            <person name="Goodwin S.B."/>
            <person name="Grigoriev I.V."/>
            <person name="Collemare J."/>
            <person name="Bradshaw R.E."/>
        </authorList>
    </citation>
    <scope>NUCLEOTIDE SEQUENCE [LARGE SCALE GENOMIC DNA]</scope>
    <source>
        <strain evidence="5">NZE10 / CBS 128990</strain>
    </source>
</reference>
<dbReference type="AlphaFoldDB" id="N1PP18"/>
<evidence type="ECO:0000313" key="4">
    <source>
        <dbReference type="EMBL" id="EME44673.1"/>
    </source>
</evidence>
<sequence>MSMTFDSSNFWTEAGCIVMESRAPRIGHKKSRKGCAQCKRRHVKCNEESPCSNCVRHGVACSLAGGPIVPREDAKSTRKSTTSSPGAEVAQTTSLEAGTVSSPGHSPAAQSPFSILTGAIERPSAGHDQSWQLDLQLMYHYTSNTKQVLTEQNDMLILRIWQEELPRVAFANDYVMHALLGFAALHKAHLEPGLATMLRATAVDHLDKALMLYRRETGALTPESANAKFAFTWLIALFSYAVPPSVPPVDAMVELLLLVKGIDAVLSETWYWVTQGPFAPILTRGFQEACVSPLDGSTYPPPDGMDFGLAHLDFMLGVDAMVPNDRRVCASVLAELKALHESVLQGQTACSVASIVCFPKQDPAAFAELIRRRIPQALIILSYYCVLLDVLNDRWWIRGWASQVLTDVLASLDPTWKHWVEWPIETILMKDPAVPSAGRAALAGQTRAMVLC</sequence>
<dbReference type="InterPro" id="IPR053157">
    <property type="entry name" value="Sterol_Uptake_Regulator"/>
</dbReference>
<feature type="region of interest" description="Disordered" evidence="2">
    <location>
        <begin position="70"/>
        <end position="92"/>
    </location>
</feature>
<feature type="domain" description="Zn(2)-C6 fungal-type" evidence="3">
    <location>
        <begin position="34"/>
        <end position="63"/>
    </location>
</feature>
<dbReference type="PANTHER" id="PTHR47784:SF5">
    <property type="entry name" value="STEROL UPTAKE CONTROL PROTEIN 2"/>
    <property type="match status" value="1"/>
</dbReference>
<dbReference type="Gene3D" id="4.10.240.10">
    <property type="entry name" value="Zn(2)-C6 fungal-type DNA-binding domain"/>
    <property type="match status" value="1"/>
</dbReference>
<dbReference type="GO" id="GO:0008270">
    <property type="term" value="F:zinc ion binding"/>
    <property type="evidence" value="ECO:0007669"/>
    <property type="project" value="InterPro"/>
</dbReference>
<dbReference type="GO" id="GO:0001228">
    <property type="term" value="F:DNA-binding transcription activator activity, RNA polymerase II-specific"/>
    <property type="evidence" value="ECO:0007669"/>
    <property type="project" value="TreeGrafter"/>
</dbReference>
<dbReference type="PROSITE" id="PS50048">
    <property type="entry name" value="ZN2_CY6_FUNGAL_2"/>
    <property type="match status" value="1"/>
</dbReference>
<dbReference type="InterPro" id="IPR036864">
    <property type="entry name" value="Zn2-C6_fun-type_DNA-bd_sf"/>
</dbReference>
<dbReference type="OrthoDB" id="3546279at2759"/>
<keyword evidence="5" id="KW-1185">Reference proteome</keyword>
<dbReference type="STRING" id="675120.N1PP18"/>
<gene>
    <name evidence="4" type="ORF">DOTSEDRAFT_72207</name>
</gene>
<dbReference type="eggNOG" id="ENOG502SP5N">
    <property type="taxonomic scope" value="Eukaryota"/>
</dbReference>
<proteinExistence type="predicted"/>
<dbReference type="PROSITE" id="PS00463">
    <property type="entry name" value="ZN2_CY6_FUNGAL_1"/>
    <property type="match status" value="1"/>
</dbReference>
<name>N1PP18_DOTSN</name>
<accession>N1PP18</accession>
<feature type="compositionally biased region" description="Polar residues" evidence="2">
    <location>
        <begin position="79"/>
        <end position="92"/>
    </location>
</feature>
<reference evidence="4 5" key="2">
    <citation type="journal article" date="2012" name="PLoS Pathog.">
        <title>Diverse lifestyles and strategies of plant pathogenesis encoded in the genomes of eighteen Dothideomycetes fungi.</title>
        <authorList>
            <person name="Ohm R.A."/>
            <person name="Feau N."/>
            <person name="Henrissat B."/>
            <person name="Schoch C.L."/>
            <person name="Horwitz B.A."/>
            <person name="Barry K.W."/>
            <person name="Condon B.J."/>
            <person name="Copeland A.C."/>
            <person name="Dhillon B."/>
            <person name="Glaser F."/>
            <person name="Hesse C.N."/>
            <person name="Kosti I."/>
            <person name="LaButti K."/>
            <person name="Lindquist E.A."/>
            <person name="Lucas S."/>
            <person name="Salamov A.A."/>
            <person name="Bradshaw R.E."/>
            <person name="Ciuffetti L."/>
            <person name="Hamelin R.C."/>
            <person name="Kema G.H.J."/>
            <person name="Lawrence C."/>
            <person name="Scott J.A."/>
            <person name="Spatafora J.W."/>
            <person name="Turgeon B.G."/>
            <person name="de Wit P.J.G.M."/>
            <person name="Zhong S."/>
            <person name="Goodwin S.B."/>
            <person name="Grigoriev I.V."/>
        </authorList>
    </citation>
    <scope>NUCLEOTIDE SEQUENCE [LARGE SCALE GENOMIC DNA]</scope>
    <source>
        <strain evidence="5">NZE10 / CBS 128990</strain>
    </source>
</reference>
<evidence type="ECO:0000256" key="1">
    <source>
        <dbReference type="ARBA" id="ARBA00023242"/>
    </source>
</evidence>
<dbReference type="CDD" id="cd00067">
    <property type="entry name" value="GAL4"/>
    <property type="match status" value="1"/>
</dbReference>
<dbReference type="HOGENOM" id="CLU_024934_5_2_1"/>
<keyword evidence="1" id="KW-0539">Nucleus</keyword>
<dbReference type="SUPFAM" id="SSF57701">
    <property type="entry name" value="Zn2/Cys6 DNA-binding domain"/>
    <property type="match status" value="1"/>
</dbReference>
<dbReference type="Pfam" id="PF00172">
    <property type="entry name" value="Zn_clus"/>
    <property type="match status" value="1"/>
</dbReference>